<comment type="catalytic activity">
    <reaction evidence="10">
        <text>N(2)-acetyl-L-ornithine + H2O = L-ornithine + acetate</text>
        <dbReference type="Rhea" id="RHEA:15941"/>
        <dbReference type="ChEBI" id="CHEBI:15377"/>
        <dbReference type="ChEBI" id="CHEBI:30089"/>
        <dbReference type="ChEBI" id="CHEBI:46911"/>
        <dbReference type="ChEBI" id="CHEBI:57805"/>
        <dbReference type="EC" id="3.5.1.16"/>
    </reaction>
</comment>
<dbReference type="RefSeq" id="WP_158336850.1">
    <property type="nucleotide sequence ID" value="NZ_CP034858.1"/>
</dbReference>
<keyword evidence="4 10" id="KW-0055">Arginine biosynthesis</keyword>
<dbReference type="SUPFAM" id="SSF55031">
    <property type="entry name" value="Bacterial exopeptidase dimerisation domain"/>
    <property type="match status" value="1"/>
</dbReference>
<feature type="binding site" evidence="10">
    <location>
        <position position="111"/>
    </location>
    <ligand>
        <name>Zn(2+)</name>
        <dbReference type="ChEBI" id="CHEBI:29105"/>
        <label>2</label>
    </ligand>
</feature>
<evidence type="ECO:0000313" key="12">
    <source>
        <dbReference type="EMBL" id="QCI24707.1"/>
    </source>
</evidence>
<feature type="binding site" evidence="10">
    <location>
        <position position="144"/>
    </location>
    <ligand>
        <name>Zn(2+)</name>
        <dbReference type="ChEBI" id="CHEBI:29105"/>
        <label>2</label>
    </ligand>
</feature>
<comment type="subcellular location">
    <subcellularLocation>
        <location evidence="1 10">Cytoplasm</location>
    </subcellularLocation>
</comment>
<dbReference type="InterPro" id="IPR010169">
    <property type="entry name" value="AcOrn-deacetyl"/>
</dbReference>
<evidence type="ECO:0000256" key="2">
    <source>
        <dbReference type="ARBA" id="ARBA00005691"/>
    </source>
</evidence>
<dbReference type="Proteomes" id="UP000298688">
    <property type="component" value="Chromosome"/>
</dbReference>
<dbReference type="NCBIfam" id="TIGR01892">
    <property type="entry name" value="AcOrn-deacetyl"/>
    <property type="match status" value="1"/>
</dbReference>
<dbReference type="Gene3D" id="3.30.70.360">
    <property type="match status" value="1"/>
</dbReference>
<feature type="binding site" evidence="10">
    <location>
        <position position="111"/>
    </location>
    <ligand>
        <name>Zn(2+)</name>
        <dbReference type="ChEBI" id="CHEBI:29105"/>
        <label>1</label>
    </ligand>
</feature>
<dbReference type="EC" id="3.5.1.16" evidence="10"/>
<comment type="function">
    <text evidence="10">Catalyzes the hydrolysis of the amide bond of N(2)-acetylated L-amino acids. Cleaves the acetyl group from N-acetyl-L-ornithine to form L-ornithine, an intermediate in L-arginine biosynthesis pathway, and a branchpoint in the synthesis of polyamines.</text>
</comment>
<dbReference type="OrthoDB" id="3665926at2"/>
<dbReference type="CDD" id="cd03894">
    <property type="entry name" value="M20_ArgE"/>
    <property type="match status" value="1"/>
</dbReference>
<proteinExistence type="inferred from homology"/>
<evidence type="ECO:0000256" key="6">
    <source>
        <dbReference type="ARBA" id="ARBA00022723"/>
    </source>
</evidence>
<feature type="active site" evidence="10">
    <location>
        <position position="81"/>
    </location>
</feature>
<feature type="binding site" evidence="10">
    <location>
        <position position="79"/>
    </location>
    <ligand>
        <name>Zn(2+)</name>
        <dbReference type="ChEBI" id="CHEBI:29105"/>
        <label>1</label>
    </ligand>
</feature>
<gene>
    <name evidence="10" type="primary">argE</name>
    <name evidence="12" type="ORF">D9V76_00250</name>
</gene>
<sequence length="381" mass="43115">MIRKIPSFIEIYESLIKIPTISSQKKTLDQSNKILIDLLSNYFSELKFSIKIQNIPNTNKFNMLASIGNGTGGLLLSGHTDTVDFDEHSWTKDPFKLTKQKNKLYGLGTVDMKGFFAFILDVLCSINIKKIKKPIYILATANEETDMSGARYFIKSTSIKPDCVIIGEPTSLQLVKAHKGHISYSINVIGNTGHSSNPSNGVNSIEIMHFIIKKLLQLKTYLRKKYCHKEFSIAYPTMNFSSINGGNAINRICALCNLKFEIRPIPGLTLTQIEILVQEMLQVTFKKWPNRIFLKNLFFSVPPYEFPKESKIVKKIESSCNLIPITANYCTEAPFLKKIAPTLILGPGSIEQAHHADEYLDCSFIEPTKKIIKKLIIKFCY</sequence>
<dbReference type="FunFam" id="3.30.70.360:FF:000003">
    <property type="entry name" value="Acetylornithine deacetylase"/>
    <property type="match status" value="1"/>
</dbReference>
<feature type="active site" evidence="10">
    <location>
        <position position="143"/>
    </location>
</feature>
<dbReference type="InterPro" id="IPR011650">
    <property type="entry name" value="Peptidase_M20_dimer"/>
</dbReference>
<dbReference type="GO" id="GO:0008777">
    <property type="term" value="F:acetylornithine deacetylase activity"/>
    <property type="evidence" value="ECO:0007669"/>
    <property type="project" value="UniProtKB-UniRule"/>
</dbReference>
<comment type="cofactor">
    <cofactor evidence="10">
        <name>glutathione</name>
        <dbReference type="ChEBI" id="CHEBI:57925"/>
    </cofactor>
</comment>
<dbReference type="Pfam" id="PF07687">
    <property type="entry name" value="M20_dimer"/>
    <property type="match status" value="1"/>
</dbReference>
<dbReference type="Gene3D" id="3.40.630.10">
    <property type="entry name" value="Zn peptidases"/>
    <property type="match status" value="1"/>
</dbReference>
<dbReference type="EMBL" id="CP034858">
    <property type="protein sequence ID" value="QCI24707.1"/>
    <property type="molecule type" value="Genomic_DNA"/>
</dbReference>
<evidence type="ECO:0000313" key="13">
    <source>
        <dbReference type="Proteomes" id="UP000298688"/>
    </source>
</evidence>
<feature type="binding site" evidence="10">
    <location>
        <position position="354"/>
    </location>
    <ligand>
        <name>Zn(2+)</name>
        <dbReference type="ChEBI" id="CHEBI:29105"/>
        <label>2</label>
    </ligand>
</feature>
<keyword evidence="9 10" id="KW-0170">Cobalt</keyword>
<comment type="subunit">
    <text evidence="10">Homodimer.</text>
</comment>
<keyword evidence="5 10" id="KW-0028">Amino-acid biosynthesis</keyword>
<dbReference type="NCBIfam" id="NF003474">
    <property type="entry name" value="PRK05111.1"/>
    <property type="match status" value="1"/>
</dbReference>
<feature type="binding site" evidence="10">
    <location>
        <position position="168"/>
    </location>
    <ligand>
        <name>Zn(2+)</name>
        <dbReference type="ChEBI" id="CHEBI:29105"/>
        <label>1</label>
    </ligand>
</feature>
<keyword evidence="3 10" id="KW-0963">Cytoplasm</keyword>
<protein>
    <recommendedName>
        <fullName evidence="10">Acetylornithine deacetylase</fullName>
        <shortName evidence="10">AO</shortName>
        <shortName evidence="10">Acetylornithinase</shortName>
        <ecNumber evidence="10">3.5.1.16</ecNumber>
    </recommendedName>
    <alternativeName>
        <fullName evidence="10">N-acetylornithinase</fullName>
        <shortName evidence="10">NAO</shortName>
    </alternativeName>
</protein>
<dbReference type="PROSITE" id="PS00758">
    <property type="entry name" value="ARGE_DAPE_CPG2_1"/>
    <property type="match status" value="1"/>
</dbReference>
<comment type="pathway">
    <text evidence="10">Amino-acid biosynthesis; L-arginine biosynthesis; L-ornithine from N(2)-acetyl-L-ornithine (linear): step 1/1.</text>
</comment>
<evidence type="ECO:0000256" key="7">
    <source>
        <dbReference type="ARBA" id="ARBA00022801"/>
    </source>
</evidence>
<dbReference type="InterPro" id="IPR002933">
    <property type="entry name" value="Peptidase_M20"/>
</dbReference>
<evidence type="ECO:0000256" key="8">
    <source>
        <dbReference type="ARBA" id="ARBA00022833"/>
    </source>
</evidence>
<dbReference type="GO" id="GO:0005737">
    <property type="term" value="C:cytoplasm"/>
    <property type="evidence" value="ECO:0007669"/>
    <property type="project" value="UniProtKB-SubCell"/>
</dbReference>
<reference evidence="12 13" key="2">
    <citation type="submission" date="2019-05" db="EMBL/GenBank/DDBJ databases">
        <title>Genome evolution of the obligate endosymbiont Buchnera aphidicola.</title>
        <authorList>
            <person name="Moran N.A."/>
        </authorList>
    </citation>
    <scope>NUCLEOTIDE SEQUENCE [LARGE SCALE GENOMIC DNA]</scope>
    <source>
        <strain evidence="12 13">Rpa</strain>
    </source>
</reference>
<evidence type="ECO:0000256" key="3">
    <source>
        <dbReference type="ARBA" id="ARBA00022490"/>
    </source>
</evidence>
<dbReference type="GO" id="GO:0006526">
    <property type="term" value="P:L-arginine biosynthetic process"/>
    <property type="evidence" value="ECO:0007669"/>
    <property type="project" value="UniProtKB-UniRule"/>
</dbReference>
<evidence type="ECO:0000256" key="9">
    <source>
        <dbReference type="ARBA" id="ARBA00023285"/>
    </source>
</evidence>
<dbReference type="PANTHER" id="PTHR43808">
    <property type="entry name" value="ACETYLORNITHINE DEACETYLASE"/>
    <property type="match status" value="1"/>
</dbReference>
<organism evidence="12 13">
    <name type="scientific">Buchnera aphidicola subsp. Rhopalosiphum padi</name>
    <dbReference type="NCBI Taxonomy" id="98793"/>
    <lineage>
        <taxon>Bacteria</taxon>
        <taxon>Pseudomonadati</taxon>
        <taxon>Pseudomonadota</taxon>
        <taxon>Gammaproteobacteria</taxon>
        <taxon>Enterobacterales</taxon>
        <taxon>Erwiniaceae</taxon>
        <taxon>Buchnera</taxon>
    </lineage>
</organism>
<comment type="similarity">
    <text evidence="2 10">Belongs to the peptidase M20A family. ArgE subfamily.</text>
</comment>
<comment type="cofactor">
    <cofactor evidence="10">
        <name>Zn(2+)</name>
        <dbReference type="ChEBI" id="CHEBI:29105"/>
    </cofactor>
    <cofactor evidence="10">
        <name>Co(2+)</name>
        <dbReference type="ChEBI" id="CHEBI:48828"/>
    </cofactor>
    <text evidence="10">Binds 2 Zn(2+) or Co(2+) ions per subunit.</text>
</comment>
<name>A0A4D6Y5J8_BUCRP</name>
<evidence type="ECO:0000256" key="10">
    <source>
        <dbReference type="HAMAP-Rule" id="MF_01108"/>
    </source>
</evidence>
<evidence type="ECO:0000259" key="11">
    <source>
        <dbReference type="Pfam" id="PF07687"/>
    </source>
</evidence>
<dbReference type="HAMAP" id="MF_01108">
    <property type="entry name" value="ArgE"/>
    <property type="match status" value="1"/>
</dbReference>
<dbReference type="InterPro" id="IPR001261">
    <property type="entry name" value="ArgE/DapE_CS"/>
</dbReference>
<dbReference type="PANTHER" id="PTHR43808:SF1">
    <property type="entry name" value="ACETYLORNITHINE DEACETYLASE"/>
    <property type="match status" value="1"/>
</dbReference>
<dbReference type="UniPathway" id="UPA00068">
    <property type="reaction ID" value="UER00110"/>
</dbReference>
<dbReference type="Pfam" id="PF01546">
    <property type="entry name" value="Peptidase_M20"/>
    <property type="match status" value="1"/>
</dbReference>
<dbReference type="InterPro" id="IPR036264">
    <property type="entry name" value="Bact_exopeptidase_dim_dom"/>
</dbReference>
<dbReference type="PROSITE" id="PS00759">
    <property type="entry name" value="ARGE_DAPE_CPG2_2"/>
    <property type="match status" value="1"/>
</dbReference>
<dbReference type="InterPro" id="IPR050072">
    <property type="entry name" value="Peptidase_M20A"/>
</dbReference>
<keyword evidence="6 10" id="KW-0479">Metal-binding</keyword>
<keyword evidence="8 10" id="KW-0862">Zinc</keyword>
<evidence type="ECO:0000256" key="1">
    <source>
        <dbReference type="ARBA" id="ARBA00004496"/>
    </source>
</evidence>
<reference evidence="12 13" key="1">
    <citation type="submission" date="2018-12" db="EMBL/GenBank/DDBJ databases">
        <authorList>
            <person name="Chong R.A."/>
        </authorList>
    </citation>
    <scope>NUCLEOTIDE SEQUENCE [LARGE SCALE GENOMIC DNA]</scope>
    <source>
        <strain evidence="12 13">Rpa</strain>
    </source>
</reference>
<evidence type="ECO:0000256" key="4">
    <source>
        <dbReference type="ARBA" id="ARBA00022571"/>
    </source>
</evidence>
<dbReference type="GO" id="GO:0008270">
    <property type="term" value="F:zinc ion binding"/>
    <property type="evidence" value="ECO:0007669"/>
    <property type="project" value="UniProtKB-UniRule"/>
</dbReference>
<dbReference type="SUPFAM" id="SSF53187">
    <property type="entry name" value="Zn-dependent exopeptidases"/>
    <property type="match status" value="1"/>
</dbReference>
<feature type="domain" description="Peptidase M20 dimerisation" evidence="11">
    <location>
        <begin position="177"/>
        <end position="288"/>
    </location>
</feature>
<accession>A0A4D6Y5J8</accession>
<evidence type="ECO:0000256" key="5">
    <source>
        <dbReference type="ARBA" id="ARBA00022605"/>
    </source>
</evidence>
<keyword evidence="7 10" id="KW-0378">Hydrolase</keyword>
<dbReference type="AlphaFoldDB" id="A0A4D6Y5J8"/>